<protein>
    <submittedName>
        <fullName evidence="1">Uncharacterized protein</fullName>
    </submittedName>
</protein>
<dbReference type="Proteomes" id="UP001596227">
    <property type="component" value="Unassembled WGS sequence"/>
</dbReference>
<keyword evidence="2" id="KW-1185">Reference proteome</keyword>
<evidence type="ECO:0000313" key="1">
    <source>
        <dbReference type="EMBL" id="MFC6294354.1"/>
    </source>
</evidence>
<organism evidence="1 2">
    <name type="scientific">Lactiplantibacillus daoliensis</name>
    <dbReference type="NCBI Taxonomy" id="2559916"/>
    <lineage>
        <taxon>Bacteria</taxon>
        <taxon>Bacillati</taxon>
        <taxon>Bacillota</taxon>
        <taxon>Bacilli</taxon>
        <taxon>Lactobacillales</taxon>
        <taxon>Lactobacillaceae</taxon>
        <taxon>Lactiplantibacillus</taxon>
    </lineage>
</organism>
<dbReference type="EMBL" id="JBHSSB010000014">
    <property type="protein sequence ID" value="MFC6294354.1"/>
    <property type="molecule type" value="Genomic_DNA"/>
</dbReference>
<sequence>MSDGKRFFHQPDHTYQFNQLTNSYIIREVTNKNKHNLISRIIIGDIIAGGIGIFADIMSSEKEYAICKRLTTFLQLTNVYPNKHEINLITMPVKTIAISYKTIEKSATIMVNELSAVVESNH</sequence>
<gene>
    <name evidence="1" type="ORF">ACFQH1_03970</name>
</gene>
<comment type="caution">
    <text evidence="1">The sequence shown here is derived from an EMBL/GenBank/DDBJ whole genome shotgun (WGS) entry which is preliminary data.</text>
</comment>
<reference evidence="2" key="1">
    <citation type="journal article" date="2019" name="Int. J. Syst. Evol. Microbiol.">
        <title>The Global Catalogue of Microorganisms (GCM) 10K type strain sequencing project: providing services to taxonomists for standard genome sequencing and annotation.</title>
        <authorList>
            <consortium name="The Broad Institute Genomics Platform"/>
            <consortium name="The Broad Institute Genome Sequencing Center for Infectious Disease"/>
            <person name="Wu L."/>
            <person name="Ma J."/>
        </authorList>
    </citation>
    <scope>NUCLEOTIDE SEQUENCE [LARGE SCALE GENOMIC DNA]</scope>
    <source>
        <strain evidence="2">CCM 8934</strain>
    </source>
</reference>
<dbReference type="RefSeq" id="WP_137606099.1">
    <property type="nucleotide sequence ID" value="NZ_BJDH01000001.1"/>
</dbReference>
<accession>A0ABW1UF72</accession>
<proteinExistence type="predicted"/>
<evidence type="ECO:0000313" key="2">
    <source>
        <dbReference type="Proteomes" id="UP001596227"/>
    </source>
</evidence>
<name>A0ABW1UF72_9LACO</name>